<feature type="compositionally biased region" description="Basic and acidic residues" evidence="1">
    <location>
        <begin position="158"/>
        <end position="170"/>
    </location>
</feature>
<evidence type="ECO:0000313" key="2">
    <source>
        <dbReference type="EMBL" id="MFB9558647.1"/>
    </source>
</evidence>
<organism evidence="2 3">
    <name type="scientific">Streptomyces roseoviridis</name>
    <dbReference type="NCBI Taxonomy" id="67361"/>
    <lineage>
        <taxon>Bacteria</taxon>
        <taxon>Bacillati</taxon>
        <taxon>Actinomycetota</taxon>
        <taxon>Actinomycetes</taxon>
        <taxon>Kitasatosporales</taxon>
        <taxon>Streptomycetaceae</taxon>
        <taxon>Streptomyces</taxon>
    </lineage>
</organism>
<evidence type="ECO:0000256" key="1">
    <source>
        <dbReference type="SAM" id="MobiDB-lite"/>
    </source>
</evidence>
<feature type="region of interest" description="Disordered" evidence="1">
    <location>
        <begin position="121"/>
        <end position="215"/>
    </location>
</feature>
<feature type="compositionally biased region" description="Low complexity" evidence="1">
    <location>
        <begin position="171"/>
        <end position="190"/>
    </location>
</feature>
<feature type="compositionally biased region" description="Basic and acidic residues" evidence="1">
    <location>
        <begin position="324"/>
        <end position="335"/>
    </location>
</feature>
<reference evidence="2 3" key="1">
    <citation type="submission" date="2024-09" db="EMBL/GenBank/DDBJ databases">
        <authorList>
            <person name="Sun Q."/>
            <person name="Mori K."/>
        </authorList>
    </citation>
    <scope>NUCLEOTIDE SEQUENCE [LARGE SCALE GENOMIC DNA]</scope>
    <source>
        <strain evidence="2 3">JCM 4414</strain>
    </source>
</reference>
<feature type="region of interest" description="Disordered" evidence="1">
    <location>
        <begin position="323"/>
        <end position="349"/>
    </location>
</feature>
<dbReference type="Proteomes" id="UP001589716">
    <property type="component" value="Unassembled WGS sequence"/>
</dbReference>
<protein>
    <recommendedName>
        <fullName evidence="4">Helix-turn-helix domain-containing protein</fullName>
    </recommendedName>
</protein>
<keyword evidence="3" id="KW-1185">Reference proteome</keyword>
<proteinExistence type="predicted"/>
<sequence length="394" mass="42271">MDWVKFDFQVARDGSIDPTDKALYAAIASFVDADTRESPETQDVDLNGIPLDVPTRPRLAACIGRSVDTVDRSTKRLETRGLLRVHRQADPDNPRLMLPSEYELLDHELWDQRAAERAARRAARVAGEGSSSSGGGRMGAATPGRMGAAGGGRMGAAAKEEREVEEEKGGETAPSARSALGARSASTSGSRGEGSSGSAAPAKSKTRLSKQERDQVQAVRALLPRELDAALGDRLPSNVSAAIVAALAVGQPRERTPQQLIERRVEPRWNGYWAEKFFAGELPAKPYGPLLSMLKDMAECGNLACDDRVDIHTGQPCAACATRAQDRRSDGETPENHPSVLDEPPVLPAQRERVVVDHSAGLRPECDDCGRPFAAETTETLCADCRPSSVPAPF</sequence>
<accession>A0ABV5QYP5</accession>
<dbReference type="EMBL" id="JBHMCT010000054">
    <property type="protein sequence ID" value="MFB9558647.1"/>
    <property type="molecule type" value="Genomic_DNA"/>
</dbReference>
<evidence type="ECO:0008006" key="4">
    <source>
        <dbReference type="Google" id="ProtNLM"/>
    </source>
</evidence>
<gene>
    <name evidence="2" type="ORF">ACFFTP_31260</name>
</gene>
<comment type="caution">
    <text evidence="2">The sequence shown here is derived from an EMBL/GenBank/DDBJ whole genome shotgun (WGS) entry which is preliminary data.</text>
</comment>
<evidence type="ECO:0000313" key="3">
    <source>
        <dbReference type="Proteomes" id="UP001589716"/>
    </source>
</evidence>
<name>A0ABV5QYP5_9ACTN</name>